<evidence type="ECO:0000259" key="5">
    <source>
        <dbReference type="PROSITE" id="PS50011"/>
    </source>
</evidence>
<dbReference type="InterPro" id="IPR051681">
    <property type="entry name" value="Ser/Thr_Kinases-Pseudokinases"/>
</dbReference>
<evidence type="ECO:0000313" key="7">
    <source>
        <dbReference type="Proteomes" id="UP000327118"/>
    </source>
</evidence>
<dbReference type="AlphaFoldDB" id="A0A5N6ZH69"/>
<dbReference type="PANTHER" id="PTHR44329:SF288">
    <property type="entry name" value="MITOGEN-ACTIVATED PROTEIN KINASE KINASE KINASE 20"/>
    <property type="match status" value="1"/>
</dbReference>
<keyword evidence="3" id="KW-0418">Kinase</keyword>
<dbReference type="InterPro" id="IPR000719">
    <property type="entry name" value="Prot_kinase_dom"/>
</dbReference>
<keyword evidence="2" id="KW-0547">Nucleotide-binding</keyword>
<dbReference type="EMBL" id="ML739033">
    <property type="protein sequence ID" value="KAE8357017.1"/>
    <property type="molecule type" value="Genomic_DNA"/>
</dbReference>
<evidence type="ECO:0000313" key="6">
    <source>
        <dbReference type="EMBL" id="KAE8357017.1"/>
    </source>
</evidence>
<keyword evidence="7" id="KW-1185">Reference proteome</keyword>
<proteinExistence type="predicted"/>
<feature type="domain" description="Protein kinase" evidence="5">
    <location>
        <begin position="7"/>
        <end position="298"/>
    </location>
</feature>
<name>A0A5N6ZH69_9EURO</name>
<dbReference type="OrthoDB" id="4062651at2759"/>
<organism evidence="6 7">
    <name type="scientific">Aspergillus coremiiformis</name>
    <dbReference type="NCBI Taxonomy" id="138285"/>
    <lineage>
        <taxon>Eukaryota</taxon>
        <taxon>Fungi</taxon>
        <taxon>Dikarya</taxon>
        <taxon>Ascomycota</taxon>
        <taxon>Pezizomycotina</taxon>
        <taxon>Eurotiomycetes</taxon>
        <taxon>Eurotiomycetidae</taxon>
        <taxon>Eurotiales</taxon>
        <taxon>Aspergillaceae</taxon>
        <taxon>Aspergillus</taxon>
        <taxon>Aspergillus subgen. Circumdati</taxon>
    </lineage>
</organism>
<reference evidence="7" key="1">
    <citation type="submission" date="2019-04" db="EMBL/GenBank/DDBJ databases">
        <title>Friends and foes A comparative genomics studyof 23 Aspergillus species from section Flavi.</title>
        <authorList>
            <consortium name="DOE Joint Genome Institute"/>
            <person name="Kjaerbolling I."/>
            <person name="Vesth T."/>
            <person name="Frisvad J.C."/>
            <person name="Nybo J.L."/>
            <person name="Theobald S."/>
            <person name="Kildgaard S."/>
            <person name="Isbrandt T."/>
            <person name="Kuo A."/>
            <person name="Sato A."/>
            <person name="Lyhne E.K."/>
            <person name="Kogle M.E."/>
            <person name="Wiebenga A."/>
            <person name="Kun R.S."/>
            <person name="Lubbers R.J."/>
            <person name="Makela M.R."/>
            <person name="Barry K."/>
            <person name="Chovatia M."/>
            <person name="Clum A."/>
            <person name="Daum C."/>
            <person name="Haridas S."/>
            <person name="He G."/>
            <person name="LaButti K."/>
            <person name="Lipzen A."/>
            <person name="Mondo S."/>
            <person name="Riley R."/>
            <person name="Salamov A."/>
            <person name="Simmons B.A."/>
            <person name="Magnuson J.K."/>
            <person name="Henrissat B."/>
            <person name="Mortensen U.H."/>
            <person name="Larsen T.O."/>
            <person name="Devries R.P."/>
            <person name="Grigoriev I.V."/>
            <person name="Machida M."/>
            <person name="Baker S.E."/>
            <person name="Andersen M.R."/>
        </authorList>
    </citation>
    <scope>NUCLEOTIDE SEQUENCE [LARGE SCALE GENOMIC DNA]</scope>
    <source>
        <strain evidence="7">CBS 553.77</strain>
    </source>
</reference>
<dbReference type="InterPro" id="IPR011009">
    <property type="entry name" value="Kinase-like_dom_sf"/>
</dbReference>
<gene>
    <name evidence="6" type="ORF">BDV28DRAFT_161770</name>
</gene>
<sequence length="376" mass="43266">MDIQRQFPGVHWISGGGISFVYEVHPRIVVKIPKSGDFEKEQFNKELEIYQTFSQNPPCPSIVQCFYFSNSGIFLEYMRDMSLSLRLQKNHIQDQQTMVVTTVKKLESLPLRKEWMNDLAQAVAFLESLNLAHGDLRPENILLDRNQLKLSDFDSTAKIGTNYEACMAPYGRILNSNESDQGKCGTFGFLGPRTELFALGSLYYLINYGFEVYGDRCLTEDPYEHGPRVVDLLQSMEFPKLDGDPLIDIIIDKCWHHKYATVSELAAHTKTLLNERTDAMESNESRKESSSEAIHFVTRMSNERCRMVMGFHSEATITERTTCDHRDEIDQSYLGNEVSSKREFCQDLEKRGLLRVLSSGEPEQIGFTFDWYRHSL</sequence>
<dbReference type="GO" id="GO:0005524">
    <property type="term" value="F:ATP binding"/>
    <property type="evidence" value="ECO:0007669"/>
    <property type="project" value="UniProtKB-KW"/>
</dbReference>
<dbReference type="Pfam" id="PF00069">
    <property type="entry name" value="Pkinase"/>
    <property type="match status" value="1"/>
</dbReference>
<protein>
    <recommendedName>
        <fullName evidence="5">Protein kinase domain-containing protein</fullName>
    </recommendedName>
</protein>
<evidence type="ECO:0000256" key="1">
    <source>
        <dbReference type="ARBA" id="ARBA00022679"/>
    </source>
</evidence>
<dbReference type="GO" id="GO:0004674">
    <property type="term" value="F:protein serine/threonine kinase activity"/>
    <property type="evidence" value="ECO:0007669"/>
    <property type="project" value="TreeGrafter"/>
</dbReference>
<evidence type="ECO:0000256" key="3">
    <source>
        <dbReference type="ARBA" id="ARBA00022777"/>
    </source>
</evidence>
<accession>A0A5N6ZH69</accession>
<evidence type="ECO:0000256" key="4">
    <source>
        <dbReference type="ARBA" id="ARBA00022840"/>
    </source>
</evidence>
<dbReference type="SUPFAM" id="SSF56112">
    <property type="entry name" value="Protein kinase-like (PK-like)"/>
    <property type="match status" value="1"/>
</dbReference>
<dbReference type="Proteomes" id="UP000327118">
    <property type="component" value="Unassembled WGS sequence"/>
</dbReference>
<keyword evidence="4" id="KW-0067">ATP-binding</keyword>
<evidence type="ECO:0000256" key="2">
    <source>
        <dbReference type="ARBA" id="ARBA00022741"/>
    </source>
</evidence>
<dbReference type="Gene3D" id="1.10.510.10">
    <property type="entry name" value="Transferase(Phosphotransferase) domain 1"/>
    <property type="match status" value="1"/>
</dbReference>
<dbReference type="PANTHER" id="PTHR44329">
    <property type="entry name" value="SERINE/THREONINE-PROTEIN KINASE TNNI3K-RELATED"/>
    <property type="match status" value="1"/>
</dbReference>
<keyword evidence="1" id="KW-0808">Transferase</keyword>
<dbReference type="PROSITE" id="PS50011">
    <property type="entry name" value="PROTEIN_KINASE_DOM"/>
    <property type="match status" value="1"/>
</dbReference>